<dbReference type="InterPro" id="IPR052709">
    <property type="entry name" value="Transposase-MT_Hybrid"/>
</dbReference>
<protein>
    <submittedName>
        <fullName evidence="3">Histone-lysine N-methyltransferase SETMAR-like</fullName>
    </submittedName>
</protein>
<dbReference type="PANTHER" id="PTHR46060">
    <property type="entry name" value="MARINER MOS1 TRANSPOSASE-LIKE PROTEIN"/>
    <property type="match status" value="1"/>
</dbReference>
<evidence type="ECO:0000259" key="1">
    <source>
        <dbReference type="Pfam" id="PF17906"/>
    </source>
</evidence>
<dbReference type="GO" id="GO:0003697">
    <property type="term" value="F:single-stranded DNA binding"/>
    <property type="evidence" value="ECO:0007669"/>
    <property type="project" value="TreeGrafter"/>
</dbReference>
<dbReference type="GO" id="GO:0035861">
    <property type="term" value="C:site of double-strand break"/>
    <property type="evidence" value="ECO:0007669"/>
    <property type="project" value="TreeGrafter"/>
</dbReference>
<dbReference type="Proteomes" id="UP000515164">
    <property type="component" value="Unplaced"/>
</dbReference>
<dbReference type="AlphaFoldDB" id="A0A6P8M3J9"/>
<dbReference type="Pfam" id="PF01359">
    <property type="entry name" value="Transposase_1"/>
    <property type="match status" value="1"/>
</dbReference>
<dbReference type="InterPro" id="IPR001888">
    <property type="entry name" value="Transposase_1"/>
</dbReference>
<dbReference type="GO" id="GO:0031297">
    <property type="term" value="P:replication fork processing"/>
    <property type="evidence" value="ECO:0007669"/>
    <property type="project" value="TreeGrafter"/>
</dbReference>
<dbReference type="PANTHER" id="PTHR46060:SF2">
    <property type="entry name" value="HISTONE-LYSINE N-METHYLTRANSFERASE SETMAR"/>
    <property type="match status" value="1"/>
</dbReference>
<reference evidence="3" key="1">
    <citation type="submission" date="2025-08" db="UniProtKB">
        <authorList>
            <consortium name="RefSeq"/>
        </authorList>
    </citation>
    <scope>IDENTIFICATION</scope>
    <source>
        <tissue evidence="3">Muscle</tissue>
    </source>
</reference>
<dbReference type="GO" id="GO:0006303">
    <property type="term" value="P:double-strand break repair via nonhomologous end joining"/>
    <property type="evidence" value="ECO:0007669"/>
    <property type="project" value="TreeGrafter"/>
</dbReference>
<dbReference type="GeneID" id="117208231"/>
<dbReference type="GO" id="GO:0042800">
    <property type="term" value="F:histone H3K4 methyltransferase activity"/>
    <property type="evidence" value="ECO:0007669"/>
    <property type="project" value="TreeGrafter"/>
</dbReference>
<dbReference type="GO" id="GO:0046975">
    <property type="term" value="F:histone H3K36 methyltransferase activity"/>
    <property type="evidence" value="ECO:0007669"/>
    <property type="project" value="TreeGrafter"/>
</dbReference>
<dbReference type="Gene3D" id="1.10.10.1450">
    <property type="match status" value="1"/>
</dbReference>
<proteinExistence type="predicted"/>
<dbReference type="RefSeq" id="XP_033305109.1">
    <property type="nucleotide sequence ID" value="XM_033449218.1"/>
</dbReference>
<dbReference type="InterPro" id="IPR036397">
    <property type="entry name" value="RNaseH_sf"/>
</dbReference>
<dbReference type="Gene3D" id="3.30.420.10">
    <property type="entry name" value="Ribonuclease H-like superfamily/Ribonuclease H"/>
    <property type="match status" value="1"/>
</dbReference>
<dbReference type="GO" id="GO:0044774">
    <property type="term" value="P:mitotic DNA integrity checkpoint signaling"/>
    <property type="evidence" value="ECO:0007669"/>
    <property type="project" value="TreeGrafter"/>
</dbReference>
<name>A0A6P8M3J9_9HYME</name>
<evidence type="ECO:0000313" key="3">
    <source>
        <dbReference type="RefSeq" id="XP_033305109.1"/>
    </source>
</evidence>
<dbReference type="GO" id="GO:0000014">
    <property type="term" value="F:single-stranded DNA endodeoxyribonuclease activity"/>
    <property type="evidence" value="ECO:0007669"/>
    <property type="project" value="TreeGrafter"/>
</dbReference>
<dbReference type="Pfam" id="PF17906">
    <property type="entry name" value="HTH_48"/>
    <property type="match status" value="1"/>
</dbReference>
<accession>A0A6P8M3J9</accession>
<dbReference type="KEGG" id="bbif:117208231"/>
<dbReference type="GO" id="GO:0015074">
    <property type="term" value="P:DNA integration"/>
    <property type="evidence" value="ECO:0007669"/>
    <property type="project" value="TreeGrafter"/>
</dbReference>
<dbReference type="GO" id="GO:0044547">
    <property type="term" value="F:DNA topoisomerase binding"/>
    <property type="evidence" value="ECO:0007669"/>
    <property type="project" value="TreeGrafter"/>
</dbReference>
<dbReference type="InterPro" id="IPR041426">
    <property type="entry name" value="Mos1_HTH"/>
</dbReference>
<keyword evidence="2" id="KW-1185">Reference proteome</keyword>
<feature type="domain" description="Mos1 transposase HTH" evidence="1">
    <location>
        <begin position="5"/>
        <end position="54"/>
    </location>
</feature>
<dbReference type="GO" id="GO:0000793">
    <property type="term" value="C:condensed chromosome"/>
    <property type="evidence" value="ECO:0007669"/>
    <property type="project" value="TreeGrafter"/>
</dbReference>
<gene>
    <name evidence="3" type="primary">LOC117208231</name>
</gene>
<dbReference type="GO" id="GO:0000729">
    <property type="term" value="P:DNA double-strand break processing"/>
    <property type="evidence" value="ECO:0007669"/>
    <property type="project" value="TreeGrafter"/>
</dbReference>
<sequence>MSEMRIHFRHLMLYEFRKGSSVIIATKNICAVYGENALSSRTCRKWFQRFRAGNFCLEDEERSGRPPQIDEDKIRDLVEKSRKNGDGVKVEVWVPHELTERNRLERTTACMSLLARNKHEPFLKRLVTGDEKWILYENPERKRSWSQRNQPPQRCAKPGLHPRKVLLCVWWDYKGILYFELLSSSDTIIQTNIALRKIKGSTS</sequence>
<evidence type="ECO:0000313" key="2">
    <source>
        <dbReference type="Proteomes" id="UP000515164"/>
    </source>
</evidence>
<organism evidence="2 3">
    <name type="scientific">Bombus bifarius</name>
    <dbReference type="NCBI Taxonomy" id="103933"/>
    <lineage>
        <taxon>Eukaryota</taxon>
        <taxon>Metazoa</taxon>
        <taxon>Ecdysozoa</taxon>
        <taxon>Arthropoda</taxon>
        <taxon>Hexapoda</taxon>
        <taxon>Insecta</taxon>
        <taxon>Pterygota</taxon>
        <taxon>Neoptera</taxon>
        <taxon>Endopterygota</taxon>
        <taxon>Hymenoptera</taxon>
        <taxon>Apocrita</taxon>
        <taxon>Aculeata</taxon>
        <taxon>Apoidea</taxon>
        <taxon>Anthophila</taxon>
        <taxon>Apidae</taxon>
        <taxon>Bombus</taxon>
        <taxon>Pyrobombus</taxon>
    </lineage>
</organism>
<dbReference type="GO" id="GO:0005634">
    <property type="term" value="C:nucleus"/>
    <property type="evidence" value="ECO:0007669"/>
    <property type="project" value="TreeGrafter"/>
</dbReference>
<dbReference type="GO" id="GO:0003690">
    <property type="term" value="F:double-stranded DNA binding"/>
    <property type="evidence" value="ECO:0007669"/>
    <property type="project" value="TreeGrafter"/>
</dbReference>